<dbReference type="RefSeq" id="WP_143949994.1">
    <property type="nucleotide sequence ID" value="NZ_BAABMB010000003.1"/>
</dbReference>
<dbReference type="InterPro" id="IPR045851">
    <property type="entry name" value="AMP-bd_C_sf"/>
</dbReference>
<feature type="domain" description="AMP-binding enzyme C-terminal" evidence="2">
    <location>
        <begin position="421"/>
        <end position="495"/>
    </location>
</feature>
<dbReference type="GO" id="GO:0016878">
    <property type="term" value="F:acid-thiol ligase activity"/>
    <property type="evidence" value="ECO:0007669"/>
    <property type="project" value="UniProtKB-ARBA"/>
</dbReference>
<comment type="caution">
    <text evidence="3">The sequence shown here is derived from an EMBL/GenBank/DDBJ whole genome shotgun (WGS) entry which is preliminary data.</text>
</comment>
<organism evidence="3 4">
    <name type="scientific">Verticiella sediminum</name>
    <dbReference type="NCBI Taxonomy" id="1247510"/>
    <lineage>
        <taxon>Bacteria</taxon>
        <taxon>Pseudomonadati</taxon>
        <taxon>Pseudomonadota</taxon>
        <taxon>Betaproteobacteria</taxon>
        <taxon>Burkholderiales</taxon>
        <taxon>Alcaligenaceae</taxon>
        <taxon>Verticiella</taxon>
    </lineage>
</organism>
<evidence type="ECO:0000313" key="4">
    <source>
        <dbReference type="Proteomes" id="UP000318405"/>
    </source>
</evidence>
<dbReference type="InterPro" id="IPR042099">
    <property type="entry name" value="ANL_N_sf"/>
</dbReference>
<gene>
    <name evidence="3" type="ORF">FOZ76_19720</name>
</gene>
<reference evidence="3 4" key="1">
    <citation type="submission" date="2019-07" db="EMBL/GenBank/DDBJ databases">
        <title>Qingshengfaniella alkalisoli gen. nov., sp. nov., isolated from saline soil.</title>
        <authorList>
            <person name="Xu L."/>
            <person name="Huang X.-X."/>
            <person name="Sun J.-Q."/>
        </authorList>
    </citation>
    <scope>NUCLEOTIDE SEQUENCE [LARGE SCALE GENOMIC DNA]</scope>
    <source>
        <strain evidence="3 4">DSM 27279</strain>
    </source>
</reference>
<feature type="domain" description="AMP-dependent synthetase/ligase" evidence="1">
    <location>
        <begin position="18"/>
        <end position="370"/>
    </location>
</feature>
<keyword evidence="4" id="KW-1185">Reference proteome</keyword>
<dbReference type="Gene3D" id="3.40.50.12780">
    <property type="entry name" value="N-terminal domain of ligase-like"/>
    <property type="match status" value="1"/>
</dbReference>
<dbReference type="PANTHER" id="PTHR43767:SF1">
    <property type="entry name" value="NONRIBOSOMAL PEPTIDE SYNTHASE PES1 (EUROFUNG)-RELATED"/>
    <property type="match status" value="1"/>
</dbReference>
<dbReference type="Pfam" id="PF13193">
    <property type="entry name" value="AMP-binding_C"/>
    <property type="match status" value="1"/>
</dbReference>
<dbReference type="AlphaFoldDB" id="A0A556AB19"/>
<dbReference type="InterPro" id="IPR000873">
    <property type="entry name" value="AMP-dep_synth/lig_dom"/>
</dbReference>
<dbReference type="InterPro" id="IPR025110">
    <property type="entry name" value="AMP-bd_C"/>
</dbReference>
<dbReference type="Gene3D" id="3.30.300.30">
    <property type="match status" value="1"/>
</dbReference>
<dbReference type="PANTHER" id="PTHR43767">
    <property type="entry name" value="LONG-CHAIN-FATTY-ACID--COA LIGASE"/>
    <property type="match status" value="1"/>
</dbReference>
<accession>A0A556AB19</accession>
<evidence type="ECO:0000259" key="2">
    <source>
        <dbReference type="Pfam" id="PF13193"/>
    </source>
</evidence>
<evidence type="ECO:0000259" key="1">
    <source>
        <dbReference type="Pfam" id="PF00501"/>
    </source>
</evidence>
<keyword evidence="3" id="KW-0436">Ligase</keyword>
<dbReference type="Proteomes" id="UP000318405">
    <property type="component" value="Unassembled WGS sequence"/>
</dbReference>
<evidence type="ECO:0000313" key="3">
    <source>
        <dbReference type="EMBL" id="TSH90080.1"/>
    </source>
</evidence>
<proteinExistence type="predicted"/>
<dbReference type="EMBL" id="VLTJ01000039">
    <property type="protein sequence ID" value="TSH90080.1"/>
    <property type="molecule type" value="Genomic_DNA"/>
</dbReference>
<name>A0A556AB19_9BURK</name>
<dbReference type="PROSITE" id="PS00455">
    <property type="entry name" value="AMP_BINDING"/>
    <property type="match status" value="1"/>
</dbReference>
<sequence>MTQPLSRSPVHIHDIVSDWAAATPSAPALSDAHGALDYAGLEHASADVARALADAGVRPGDRLLVVGENCVAACVAVLAASRLRAWSCMVNARLSAREVDNFIAHAGARRVLYTGLASRDALAHAERHGAQPWPELAGTQLGPLAPAVQPEPVSPDPARQVAALIYTSGTSGAPKGVMLSHASILFAADTTRRLRGFRPDDRLYGALPMAHVVGLSNQFLGTMASGASLHLVARFEPQAMAQALAAGEVTGFFGVPAMYARLLAWSRDTGQRLAAPALRYMGTAGAPLTPALKADAERAFGIVLHNGYGMTEMAPTIAQTRMDAPRADRSVGHAIPGVETRLLGRDGAPVADGEVGELWVRGPNRMLGYYRDEALTRAVVDEQGWLNTGDLAHRGADGALHIVGRTKELIIRSGFNVYPVEVEQVLNAHPQVVQSAVVGRAVEGNEEVVAFVEAMAGEPPSEAALRRYLREHLSPYKVPSEIRFVPCLPAAPSGKILKNQLKQLAAERVQ</sequence>
<dbReference type="SUPFAM" id="SSF56801">
    <property type="entry name" value="Acetyl-CoA synthetase-like"/>
    <property type="match status" value="1"/>
</dbReference>
<dbReference type="InterPro" id="IPR020845">
    <property type="entry name" value="AMP-binding_CS"/>
</dbReference>
<dbReference type="Pfam" id="PF00501">
    <property type="entry name" value="AMP-binding"/>
    <property type="match status" value="1"/>
</dbReference>
<dbReference type="OrthoDB" id="9766486at2"/>
<dbReference type="InterPro" id="IPR050237">
    <property type="entry name" value="ATP-dep_AMP-bd_enzyme"/>
</dbReference>
<protein>
    <submittedName>
        <fullName evidence="3">Acyl--CoA ligase</fullName>
    </submittedName>
</protein>